<reference evidence="7" key="1">
    <citation type="submission" date="2023-08" db="EMBL/GenBank/DDBJ databases">
        <title>Black Yeasts Isolated from many extreme environments.</title>
        <authorList>
            <person name="Coleine C."/>
            <person name="Stajich J.E."/>
            <person name="Selbmann L."/>
        </authorList>
    </citation>
    <scope>NUCLEOTIDE SEQUENCE</scope>
    <source>
        <strain evidence="7">CCFEE 5401</strain>
    </source>
</reference>
<dbReference type="PROSITE" id="PS50103">
    <property type="entry name" value="ZF_C3H1"/>
    <property type="match status" value="1"/>
</dbReference>
<dbReference type="InterPro" id="IPR036855">
    <property type="entry name" value="Znf_CCCH_sf"/>
</dbReference>
<dbReference type="InterPro" id="IPR000571">
    <property type="entry name" value="Znf_CCCH"/>
</dbReference>
<protein>
    <recommendedName>
        <fullName evidence="6">C3H1-type domain-containing protein</fullName>
    </recommendedName>
</protein>
<feature type="domain" description="C3H1-type" evidence="6">
    <location>
        <begin position="998"/>
        <end position="1025"/>
    </location>
</feature>
<evidence type="ECO:0000256" key="3">
    <source>
        <dbReference type="ARBA" id="ARBA00022833"/>
    </source>
</evidence>
<feature type="region of interest" description="Disordered" evidence="5">
    <location>
        <begin position="297"/>
        <end position="335"/>
    </location>
</feature>
<feature type="region of interest" description="Disordered" evidence="5">
    <location>
        <begin position="663"/>
        <end position="692"/>
    </location>
</feature>
<feature type="zinc finger region" description="C3H1-type" evidence="4">
    <location>
        <begin position="998"/>
        <end position="1025"/>
    </location>
</feature>
<keyword evidence="1 4" id="KW-0479">Metal-binding</keyword>
<dbReference type="GO" id="GO:0008270">
    <property type="term" value="F:zinc ion binding"/>
    <property type="evidence" value="ECO:0007669"/>
    <property type="project" value="UniProtKB-KW"/>
</dbReference>
<dbReference type="SMART" id="SM00356">
    <property type="entry name" value="ZnF_C3H1"/>
    <property type="match status" value="1"/>
</dbReference>
<dbReference type="SUPFAM" id="SSF90229">
    <property type="entry name" value="CCCH zinc finger"/>
    <property type="match status" value="1"/>
</dbReference>
<feature type="compositionally biased region" description="Polar residues" evidence="5">
    <location>
        <begin position="167"/>
        <end position="183"/>
    </location>
</feature>
<evidence type="ECO:0000256" key="4">
    <source>
        <dbReference type="PROSITE-ProRule" id="PRU00723"/>
    </source>
</evidence>
<feature type="region of interest" description="Disordered" evidence="5">
    <location>
        <begin position="620"/>
        <end position="645"/>
    </location>
</feature>
<feature type="region of interest" description="Disordered" evidence="5">
    <location>
        <begin position="152"/>
        <end position="183"/>
    </location>
</feature>
<feature type="compositionally biased region" description="Basic and acidic residues" evidence="5">
    <location>
        <begin position="665"/>
        <end position="680"/>
    </location>
</feature>
<dbReference type="AlphaFoldDB" id="A0AAN7YRX7"/>
<evidence type="ECO:0000256" key="5">
    <source>
        <dbReference type="SAM" id="MobiDB-lite"/>
    </source>
</evidence>
<evidence type="ECO:0000256" key="1">
    <source>
        <dbReference type="ARBA" id="ARBA00022723"/>
    </source>
</evidence>
<evidence type="ECO:0000256" key="2">
    <source>
        <dbReference type="ARBA" id="ARBA00022771"/>
    </source>
</evidence>
<feature type="compositionally biased region" description="Polar residues" evidence="5">
    <location>
        <begin position="626"/>
        <end position="639"/>
    </location>
</feature>
<keyword evidence="3 4" id="KW-0862">Zinc</keyword>
<evidence type="ECO:0000259" key="6">
    <source>
        <dbReference type="PROSITE" id="PS50103"/>
    </source>
</evidence>
<accession>A0AAN7YRX7</accession>
<sequence>MDQTPHSTTGYNNLFADSQQYHTYDHSFLNGDSTLPDAGWGINASTSFLDPHSSRAQPSLPSWQTNANQQLSTSPAQGNPYSRSLSHSPAPFGQNNLSSYAPPSNVHYQPQPQYDPSLFSTGAPGQSFNHTYGNYGNQNLTTIAPQALQHEARSPAGNGSPYAGVNYGQNNSGQPRNGNSAPIPQVVNQRALMSSIPASIDDGYMSTINFDQMGRATNSERMAAFLSVGKDAQEWPMNRTTAIPPYVVRKSKNELRKLAGNDSVLLAKIGKKSFKKLARSPHFANGKVVVTGPEQLKYEGDSSSSEESSDDNSLYTSDEDTEPSPLPSKRPITPREGAEYDTIRALWRPKRRNLAGKDIRQALGDYWEIIKTIRDRWKTDSAAVVEAEKKGQTGELPLLGSRVKDQRDMVEVSLKAALKHGHRDIVELFSENAGFVFLCYQFLLDRHKVDELNGPLARTILELMSLFTTTTDELLEKTHLDKVLPRYVKKGDAKTQYFAKRVLANSAAATMKKAAASPVDKQPVVAKHAKAASPQPKRVEAVPVAGVKRAASNAGEGNMAKKVATGPTKPQGTTSAGKPGVAIKKSTSSSEPARPAVTVTKAKQIVAKPATSFFSGLTASKKPGTSIKSGTPAQATGSRVSEKKAPISTVPKFSFAQTMANISNKSKDEKTTAVKPEKQLPPETAEQTAKRLRKEARRKLHVAFRVGDELEQIRYFTHDPDEEEGHDDSQMRDVSDVAGEGRMLKMHAADMDVEEEEEEIEQPLVNFHPPSLINFGDVDPEERNRNYSQRGGGKLQLESPERAVREQYEADVLIVVYADVEDIPPNPREPSDIGGQSEQQGEMKYLGQPEQRFAERARHRKGVQQQWSQPTAPAQPTLFNLANVGPYVGMQQQAPMQPQASLDLTKLLATLQPALQPQQAASAMTMYQPPPSALQPTTAQNLDISAILAAINPGGQAGQAGQMVMPAGFMPTQALGEMGEMGEMVDGRWRDKGEKNKFYKTKVCKYWQEGRCMKGEGCTYLHYEVD</sequence>
<comment type="caution">
    <text evidence="7">The sequence shown here is derived from an EMBL/GenBank/DDBJ whole genome shotgun (WGS) entry which is preliminary data.</text>
</comment>
<feature type="region of interest" description="Disordered" evidence="5">
    <location>
        <begin position="767"/>
        <end position="801"/>
    </location>
</feature>
<gene>
    <name evidence="7" type="ORF">LTR62_006726</name>
</gene>
<evidence type="ECO:0000313" key="7">
    <source>
        <dbReference type="EMBL" id="KAK5117005.1"/>
    </source>
</evidence>
<feature type="region of interest" description="Disordered" evidence="5">
    <location>
        <begin position="51"/>
        <end position="134"/>
    </location>
</feature>
<dbReference type="Gene3D" id="4.10.1000.10">
    <property type="entry name" value="Zinc finger, CCCH-type"/>
    <property type="match status" value="1"/>
</dbReference>
<proteinExistence type="predicted"/>
<keyword evidence="2 4" id="KW-0863">Zinc-finger</keyword>
<organism evidence="7 8">
    <name type="scientific">Meristemomyces frigidus</name>
    <dbReference type="NCBI Taxonomy" id="1508187"/>
    <lineage>
        <taxon>Eukaryota</taxon>
        <taxon>Fungi</taxon>
        <taxon>Dikarya</taxon>
        <taxon>Ascomycota</taxon>
        <taxon>Pezizomycotina</taxon>
        <taxon>Dothideomycetes</taxon>
        <taxon>Dothideomycetidae</taxon>
        <taxon>Mycosphaerellales</taxon>
        <taxon>Teratosphaeriaceae</taxon>
        <taxon>Meristemomyces</taxon>
    </lineage>
</organism>
<feature type="region of interest" description="Disordered" evidence="5">
    <location>
        <begin position="555"/>
        <end position="596"/>
    </location>
</feature>
<dbReference type="Proteomes" id="UP001310890">
    <property type="component" value="Unassembled WGS sequence"/>
</dbReference>
<dbReference type="EMBL" id="JAVRRL010000006">
    <property type="protein sequence ID" value="KAK5117005.1"/>
    <property type="molecule type" value="Genomic_DNA"/>
</dbReference>
<evidence type="ECO:0000313" key="8">
    <source>
        <dbReference type="Proteomes" id="UP001310890"/>
    </source>
</evidence>
<name>A0AAN7YRX7_9PEZI</name>